<dbReference type="InterPro" id="IPR001031">
    <property type="entry name" value="Thioesterase"/>
</dbReference>
<dbReference type="Gene3D" id="3.40.50.1820">
    <property type="entry name" value="alpha/beta hydrolase"/>
    <property type="match status" value="1"/>
</dbReference>
<dbReference type="SUPFAM" id="SSF53474">
    <property type="entry name" value="alpha/beta-Hydrolases"/>
    <property type="match status" value="1"/>
</dbReference>
<gene>
    <name evidence="3" type="ORF">ACFFR3_43785</name>
</gene>
<proteinExistence type="inferred from homology"/>
<dbReference type="Pfam" id="PF00975">
    <property type="entry name" value="Thioesterase"/>
    <property type="match status" value="1"/>
</dbReference>
<accession>A0ABV5P1U0</accession>
<comment type="caution">
    <text evidence="3">The sequence shown here is derived from an EMBL/GenBank/DDBJ whole genome shotgun (WGS) entry which is preliminary data.</text>
</comment>
<evidence type="ECO:0000313" key="3">
    <source>
        <dbReference type="EMBL" id="MFB9476457.1"/>
    </source>
</evidence>
<reference evidence="3 4" key="1">
    <citation type="submission" date="2024-09" db="EMBL/GenBank/DDBJ databases">
        <authorList>
            <person name="Sun Q."/>
            <person name="Mori K."/>
        </authorList>
    </citation>
    <scope>NUCLEOTIDE SEQUENCE [LARGE SCALE GENOMIC DNA]</scope>
    <source>
        <strain evidence="3 4">JCM 3324</strain>
    </source>
</reference>
<dbReference type="PANTHER" id="PTHR11487">
    <property type="entry name" value="THIOESTERASE"/>
    <property type="match status" value="1"/>
</dbReference>
<dbReference type="PANTHER" id="PTHR11487:SF0">
    <property type="entry name" value="S-ACYL FATTY ACID SYNTHASE THIOESTERASE, MEDIUM CHAIN"/>
    <property type="match status" value="1"/>
</dbReference>
<sequence length="260" mass="28848">MIRATRLEDDMPARAAADREPWIRSLRPASGHAVKLLCFPHAGGSASYYVPLARSLPEFVEVYGVQYPGRQDRFADPMIDDLFVLAERIHEVLTPLLDGPVAFFGHSMGATVAFEVIRLMEGKGQTPPVRLFASARRAPSRSRDDGVHRLDDKGLVAEVSALNPSAAHAFADADFVSIVLPALRNDYRAVERYRCTEGATVSCPITTFLGTEDPKVTESEVRAWAEHTTAGLDLERFSGGHFYVEDHWRRLAAELTRRLT</sequence>
<name>A0ABV5P1U0_9ACTN</name>
<comment type="similarity">
    <text evidence="1">Belongs to the thioesterase family.</text>
</comment>
<organism evidence="3 4">
    <name type="scientific">Nonomuraea salmonea</name>
    <dbReference type="NCBI Taxonomy" id="46181"/>
    <lineage>
        <taxon>Bacteria</taxon>
        <taxon>Bacillati</taxon>
        <taxon>Actinomycetota</taxon>
        <taxon>Actinomycetes</taxon>
        <taxon>Streptosporangiales</taxon>
        <taxon>Streptosporangiaceae</taxon>
        <taxon>Nonomuraea</taxon>
    </lineage>
</organism>
<dbReference type="RefSeq" id="WP_379485059.1">
    <property type="nucleotide sequence ID" value="NZ_JBHMCF010000051.1"/>
</dbReference>
<dbReference type="Proteomes" id="UP001589568">
    <property type="component" value="Unassembled WGS sequence"/>
</dbReference>
<evidence type="ECO:0000256" key="1">
    <source>
        <dbReference type="ARBA" id="ARBA00007169"/>
    </source>
</evidence>
<feature type="domain" description="Thioesterase" evidence="2">
    <location>
        <begin position="35"/>
        <end position="253"/>
    </location>
</feature>
<keyword evidence="4" id="KW-1185">Reference proteome</keyword>
<evidence type="ECO:0000259" key="2">
    <source>
        <dbReference type="Pfam" id="PF00975"/>
    </source>
</evidence>
<dbReference type="InterPro" id="IPR012223">
    <property type="entry name" value="TEII"/>
</dbReference>
<dbReference type="InterPro" id="IPR029058">
    <property type="entry name" value="AB_hydrolase_fold"/>
</dbReference>
<protein>
    <submittedName>
        <fullName evidence="3">Thioesterase II family protein</fullName>
    </submittedName>
</protein>
<dbReference type="EMBL" id="JBHMCF010000051">
    <property type="protein sequence ID" value="MFB9476457.1"/>
    <property type="molecule type" value="Genomic_DNA"/>
</dbReference>
<evidence type="ECO:0000313" key="4">
    <source>
        <dbReference type="Proteomes" id="UP001589568"/>
    </source>
</evidence>